<dbReference type="EMBL" id="BNCQ01000006">
    <property type="protein sequence ID" value="GIL98879.1"/>
    <property type="molecule type" value="Genomic_DNA"/>
</dbReference>
<feature type="region of interest" description="Disordered" evidence="1">
    <location>
        <begin position="311"/>
        <end position="330"/>
    </location>
</feature>
<comment type="caution">
    <text evidence="2">The sequence shown here is derived from an EMBL/GenBank/DDBJ whole genome shotgun (WGS) entry which is preliminary data.</text>
</comment>
<evidence type="ECO:0000313" key="2">
    <source>
        <dbReference type="EMBL" id="GIL98879.1"/>
    </source>
</evidence>
<organism evidence="2 3">
    <name type="scientific">Volvox reticuliferus</name>
    <dbReference type="NCBI Taxonomy" id="1737510"/>
    <lineage>
        <taxon>Eukaryota</taxon>
        <taxon>Viridiplantae</taxon>
        <taxon>Chlorophyta</taxon>
        <taxon>core chlorophytes</taxon>
        <taxon>Chlorophyceae</taxon>
        <taxon>CS clade</taxon>
        <taxon>Chlamydomonadales</taxon>
        <taxon>Volvocaceae</taxon>
        <taxon>Volvox</taxon>
    </lineage>
</organism>
<evidence type="ECO:0000313" key="3">
    <source>
        <dbReference type="Proteomes" id="UP000722791"/>
    </source>
</evidence>
<reference evidence="2" key="1">
    <citation type="journal article" date="2021" name="Proc. Natl. Acad. Sci. U.S.A.">
        <title>Three genomes in the algal genus Volvox reveal the fate of a haploid sex-determining region after a transition to homothallism.</title>
        <authorList>
            <person name="Yamamoto K."/>
            <person name="Hamaji T."/>
            <person name="Kawai-Toyooka H."/>
            <person name="Matsuzaki R."/>
            <person name="Takahashi F."/>
            <person name="Nishimura Y."/>
            <person name="Kawachi M."/>
            <person name="Noguchi H."/>
            <person name="Minakuchi Y."/>
            <person name="Umen J.G."/>
            <person name="Toyoda A."/>
            <person name="Nozaki H."/>
        </authorList>
    </citation>
    <scope>NUCLEOTIDE SEQUENCE</scope>
    <source>
        <strain evidence="2">NIES-3785</strain>
    </source>
</reference>
<dbReference type="AlphaFoldDB" id="A0A8J4G4Y0"/>
<feature type="non-terminal residue" evidence="2">
    <location>
        <position position="1"/>
    </location>
</feature>
<feature type="region of interest" description="Disordered" evidence="1">
    <location>
        <begin position="241"/>
        <end position="268"/>
    </location>
</feature>
<feature type="non-terminal residue" evidence="2">
    <location>
        <position position="578"/>
    </location>
</feature>
<gene>
    <name evidence="2" type="ORF">Vretimale_4212</name>
</gene>
<dbReference type="Proteomes" id="UP000722791">
    <property type="component" value="Unassembled WGS sequence"/>
</dbReference>
<feature type="region of interest" description="Disordered" evidence="1">
    <location>
        <begin position="1"/>
        <end position="84"/>
    </location>
</feature>
<feature type="compositionally biased region" description="Basic and acidic residues" evidence="1">
    <location>
        <begin position="241"/>
        <end position="254"/>
    </location>
</feature>
<sequence>PPKPPPPPQHRSGDSGRRCCRSADPPCSHALPPVAAAGASSGCTNKGTGRGEGPVTPVPEAPHVRSSAGTAGQRPPASVKAAATAGMDAALKPVKAVMLAKADGRPPEETGSSAGRAADAGETTNVTVTAMVAVAAGAAAEEAVTAGMTQVASLDGKAVVEGESTAAEVASANPIALTGGLAAADAMSAPASGDVVGQPAAADPAPIYAVKFLPAAAVATASVNGGVDGGVGKRCNIVRSREQAHDRRAGDGGGKDVGVTGSDGETRQRGAPICREVSGLPRRSKRLHGEEMAAAEAASPIRSTAGVMEHGPADRQRQPQELTCKSGSGCGSKRVGGLDENAEIAIAAATLEKISGEVGPSAKQAMMAFAALAPAAAAASAEVTIPAEAPAPAKATALAEATAPAKAAVLEATTILEKVMVPAEEAPARTVAPAEAALKSGHALVGAKMVLKAPCGRQPLHGAITRYDVERAKYKWFVTFDDETAAANGKGEWGALEVNRTVWVTNRYRRPVLTLSLLPSEISVLEQFGAAAASVSNGGSGVGVKNSAGAVVPVSSIASAPATVRPAASISTVLCGDD</sequence>
<accession>A0A8J4G4Y0</accession>
<evidence type="ECO:0000256" key="1">
    <source>
        <dbReference type="SAM" id="MobiDB-lite"/>
    </source>
</evidence>
<proteinExistence type="predicted"/>
<name>A0A8J4G4Y0_9CHLO</name>
<protein>
    <submittedName>
        <fullName evidence="2">Uncharacterized protein</fullName>
    </submittedName>
</protein>